<keyword evidence="5" id="KW-0547">Nucleotide-binding</keyword>
<dbReference type="AlphaFoldDB" id="A0A7I7RHC7"/>
<keyword evidence="9" id="KW-0472">Membrane</keyword>
<comment type="subcellular location">
    <subcellularLocation>
        <location evidence="1">Cell membrane</location>
        <topology evidence="1">Single-pass membrane protein</topology>
    </subcellularLocation>
</comment>
<dbReference type="PANTHER" id="PTHR40765">
    <property type="entry name" value="ESX-2 SECRETION SYSTEM ATPASE ECCB2"/>
    <property type="match status" value="1"/>
</dbReference>
<dbReference type="GO" id="GO:0005576">
    <property type="term" value="C:extracellular region"/>
    <property type="evidence" value="ECO:0007669"/>
    <property type="project" value="TreeGrafter"/>
</dbReference>
<dbReference type="PANTHER" id="PTHR40765:SF2">
    <property type="entry name" value="ESX-2 SECRETION SYSTEM ATPASE ECCB2"/>
    <property type="match status" value="1"/>
</dbReference>
<sequence length="432" mass="43681">MFDDPMRAQALSLAVGGVLAVIAIGACAVLAFVAPPAALGDASIVMVRDTGALYVRVGPTLHPVLNLASARLITGSSDKPRLVSASAVDTAPRGAMLGIPGAPDTIATPLTVDESGWLICDHGSSTTTVLAGPVDEPPTARRTVLVSAVGEGAAATYLLFDGRRAKVDLRNPVVIRALRLDGIAPRPVSRTLLDALPEVPQIAAPHIRNAGSAGPASLHGLRVGTVVRVSRADSEELYVVLTAGVQRIGSVAADLIRFSQAQGAPEIVTVEPGAIGAVPVVDDLPIGGFPQRAGTADDPVLCGQWRWSAGSKSVATATVTVGSLPLGGAAAPVQLAQADGAGAGIDGFSMGAGRSAYVRAVGVSGDGARNGTLYLVDDAGVVFGIRDEETAKRLGLSGEPVPAPWPLLARLPRGPELSVAAASVARDSLKAP</sequence>
<dbReference type="NCBIfam" id="TIGR03919">
    <property type="entry name" value="T7SS_EccB"/>
    <property type="match status" value="1"/>
</dbReference>
<organism evidence="10 11">
    <name type="scientific">Mycolicibacterium celeriflavum</name>
    <name type="common">Mycobacterium celeriflavum</name>
    <dbReference type="NCBI Taxonomy" id="1249101"/>
    <lineage>
        <taxon>Bacteria</taxon>
        <taxon>Bacillati</taxon>
        <taxon>Actinomycetota</taxon>
        <taxon>Actinomycetes</taxon>
        <taxon>Mycobacteriales</taxon>
        <taxon>Mycobacteriaceae</taxon>
        <taxon>Mycolicibacterium</taxon>
    </lineage>
</organism>
<dbReference type="InterPro" id="IPR007795">
    <property type="entry name" value="T7SS_EccB"/>
</dbReference>
<accession>A0A7I7RHC7</accession>
<dbReference type="Proteomes" id="UP000466431">
    <property type="component" value="Chromosome"/>
</dbReference>
<dbReference type="GO" id="GO:0005886">
    <property type="term" value="C:plasma membrane"/>
    <property type="evidence" value="ECO:0007669"/>
    <property type="project" value="UniProtKB-SubCell"/>
</dbReference>
<evidence type="ECO:0000256" key="7">
    <source>
        <dbReference type="ARBA" id="ARBA00022840"/>
    </source>
</evidence>
<dbReference type="PROSITE" id="PS51257">
    <property type="entry name" value="PROKAR_LIPOPROTEIN"/>
    <property type="match status" value="1"/>
</dbReference>
<gene>
    <name evidence="10" type="ORF">MCEL_22420</name>
</gene>
<evidence type="ECO:0000313" key="11">
    <source>
        <dbReference type="Proteomes" id="UP000466431"/>
    </source>
</evidence>
<keyword evidence="11" id="KW-1185">Reference proteome</keyword>
<dbReference type="Gene3D" id="2.40.50.910">
    <property type="entry name" value="Type VII secretion system EccB, repeat 3 domain"/>
    <property type="match status" value="1"/>
</dbReference>
<evidence type="ECO:0000256" key="2">
    <source>
        <dbReference type="ARBA" id="ARBA00008149"/>
    </source>
</evidence>
<proteinExistence type="inferred from homology"/>
<evidence type="ECO:0008006" key="12">
    <source>
        <dbReference type="Google" id="ProtNLM"/>
    </source>
</evidence>
<evidence type="ECO:0000256" key="3">
    <source>
        <dbReference type="ARBA" id="ARBA00022475"/>
    </source>
</evidence>
<keyword evidence="8" id="KW-1133">Transmembrane helix</keyword>
<dbReference type="InterPro" id="IPR044857">
    <property type="entry name" value="T7SS_EccB_R1"/>
</dbReference>
<dbReference type="EMBL" id="AP022591">
    <property type="protein sequence ID" value="BBY43947.1"/>
    <property type="molecule type" value="Genomic_DNA"/>
</dbReference>
<keyword evidence="6" id="KW-0378">Hydrolase</keyword>
<dbReference type="GO" id="GO:0005524">
    <property type="term" value="F:ATP binding"/>
    <property type="evidence" value="ECO:0007669"/>
    <property type="project" value="UniProtKB-KW"/>
</dbReference>
<evidence type="ECO:0000313" key="10">
    <source>
        <dbReference type="EMBL" id="BBY43947.1"/>
    </source>
</evidence>
<evidence type="ECO:0000256" key="1">
    <source>
        <dbReference type="ARBA" id="ARBA00004162"/>
    </source>
</evidence>
<dbReference type="KEGG" id="mcee:MCEL_22420"/>
<evidence type="ECO:0000256" key="6">
    <source>
        <dbReference type="ARBA" id="ARBA00022801"/>
    </source>
</evidence>
<evidence type="ECO:0000256" key="9">
    <source>
        <dbReference type="ARBA" id="ARBA00023136"/>
    </source>
</evidence>
<keyword evidence="7" id="KW-0067">ATP-binding</keyword>
<protein>
    <recommendedName>
        <fullName evidence="12">Type VII secretion protein EccB</fullName>
    </recommendedName>
</protein>
<evidence type="ECO:0000256" key="4">
    <source>
        <dbReference type="ARBA" id="ARBA00022692"/>
    </source>
</evidence>
<name>A0A7I7RHC7_MYCCF</name>
<keyword evidence="4" id="KW-0812">Transmembrane</keyword>
<reference evidence="10 11" key="1">
    <citation type="journal article" date="2019" name="Emerg. Microbes Infect.">
        <title>Comprehensive subspecies identification of 175 nontuberculous mycobacteria species based on 7547 genomic profiles.</title>
        <authorList>
            <person name="Matsumoto Y."/>
            <person name="Kinjo T."/>
            <person name="Motooka D."/>
            <person name="Nabeya D."/>
            <person name="Jung N."/>
            <person name="Uechi K."/>
            <person name="Horii T."/>
            <person name="Iida T."/>
            <person name="Fujita J."/>
            <person name="Nakamura S."/>
        </authorList>
    </citation>
    <scope>NUCLEOTIDE SEQUENCE [LARGE SCALE GENOMIC DNA]</scope>
    <source>
        <strain evidence="10 11">JCM 18439</strain>
    </source>
</reference>
<keyword evidence="3" id="KW-1003">Cell membrane</keyword>
<evidence type="ECO:0000256" key="8">
    <source>
        <dbReference type="ARBA" id="ARBA00022989"/>
    </source>
</evidence>
<comment type="similarity">
    <text evidence="2">Belongs to the EccB family.</text>
</comment>
<evidence type="ECO:0000256" key="5">
    <source>
        <dbReference type="ARBA" id="ARBA00022741"/>
    </source>
</evidence>
<dbReference type="Pfam" id="PF05108">
    <property type="entry name" value="T7SS_ESX1_EccB"/>
    <property type="match status" value="1"/>
</dbReference>
<dbReference type="GO" id="GO:0016787">
    <property type="term" value="F:hydrolase activity"/>
    <property type="evidence" value="ECO:0007669"/>
    <property type="project" value="UniProtKB-KW"/>
</dbReference>
<dbReference type="Gene3D" id="3.30.2390.20">
    <property type="entry name" value="Type VII secretion system EccB, repeat 1 domain"/>
    <property type="match status" value="1"/>
</dbReference>
<dbReference type="InterPro" id="IPR042485">
    <property type="entry name" value="T7SS_EccB_R3"/>
</dbReference>